<keyword evidence="1" id="KW-0812">Transmembrane</keyword>
<feature type="transmembrane region" description="Helical" evidence="1">
    <location>
        <begin position="16"/>
        <end position="34"/>
    </location>
</feature>
<comment type="caution">
    <text evidence="2">The sequence shown here is derived from an EMBL/GenBank/DDBJ whole genome shotgun (WGS) entry which is preliminary data.</text>
</comment>
<reference evidence="2" key="1">
    <citation type="submission" date="2022-10" db="EMBL/GenBank/DDBJ databases">
        <title>Chryseobacterium babae sp. nov. isolated from the gut of the beetle Oryctes rhinoceros, and Chryseobacterium kimseyorum sp. nov., isolated from a stick insect rearing cage.</title>
        <authorList>
            <person name="Shelomi M."/>
            <person name="Han C.-J."/>
            <person name="Chen W.-M."/>
            <person name="Chen H.-K."/>
            <person name="Liaw S.-J."/>
            <person name="Muhle E."/>
            <person name="Clermont D."/>
        </authorList>
    </citation>
    <scope>NUCLEOTIDE SEQUENCE</scope>
    <source>
        <strain evidence="2">09-1422</strain>
    </source>
</reference>
<protein>
    <submittedName>
        <fullName evidence="2">Uncharacterized protein</fullName>
    </submittedName>
</protein>
<evidence type="ECO:0000313" key="3">
    <source>
        <dbReference type="Proteomes" id="UP001163731"/>
    </source>
</evidence>
<dbReference type="Proteomes" id="UP001163731">
    <property type="component" value="Unassembled WGS sequence"/>
</dbReference>
<name>A0ABT3I049_9FLAO</name>
<feature type="transmembrane region" description="Helical" evidence="1">
    <location>
        <begin position="46"/>
        <end position="65"/>
    </location>
</feature>
<sequence length="72" mass="8590">MNNKRNWLENPTKTQFLISLTVYIISLIIMVATMTDFFQKPFDLKVNIVLLFLNIFATITMLKVIRNYYKNK</sequence>
<proteinExistence type="predicted"/>
<accession>A0ABT3I049</accession>
<keyword evidence="1" id="KW-0472">Membrane</keyword>
<dbReference type="RefSeq" id="WP_264750575.1">
    <property type="nucleotide sequence ID" value="NZ_JAPDHW010000008.1"/>
</dbReference>
<keyword evidence="1" id="KW-1133">Transmembrane helix</keyword>
<dbReference type="EMBL" id="JAPDHW010000008">
    <property type="protein sequence ID" value="MCW3169407.1"/>
    <property type="molecule type" value="Genomic_DNA"/>
</dbReference>
<keyword evidence="3" id="KW-1185">Reference proteome</keyword>
<evidence type="ECO:0000313" key="2">
    <source>
        <dbReference type="EMBL" id="MCW3169407.1"/>
    </source>
</evidence>
<evidence type="ECO:0000256" key="1">
    <source>
        <dbReference type="SAM" id="Phobius"/>
    </source>
</evidence>
<organism evidence="2 3">
    <name type="scientific">Chryseobacterium kimseyorum</name>
    <dbReference type="NCBI Taxonomy" id="2984028"/>
    <lineage>
        <taxon>Bacteria</taxon>
        <taxon>Pseudomonadati</taxon>
        <taxon>Bacteroidota</taxon>
        <taxon>Flavobacteriia</taxon>
        <taxon>Flavobacteriales</taxon>
        <taxon>Weeksellaceae</taxon>
        <taxon>Chryseobacterium group</taxon>
        <taxon>Chryseobacterium</taxon>
    </lineage>
</organism>
<gene>
    <name evidence="2" type="ORF">OMO38_12840</name>
</gene>